<sequence length="389" mass="45148">MELHCIESFFEEIELIGNSHGSERKVEDIDWWSKEDADEDEGIINMRDLEDETFEKIFSSEDSEIPDTRITFKFEQCSGEATTWEILSDEDLQFDDLDPVSSNYFRSCAGSDIDEGEIINTFREFNDSRECSCDCTKTKKIVRKRDDDSDKENKLVNPKMRKTKDKVVKEEDDKRGNGRVWGLKLFEEFEQKILREGTPSYQQKNGSCKDNNSNCYDSEDHELLLQRDSSKDEISKRSKTSCPKGKKRAMKPKETVIGENKSDVETDVKRSRQSERIYARKKAVEEKRTLKEVSNTFENTHRVTRSRKAKIEENLKTVQIFCLHSEETESSILERYGAFGNILQTKLSISRQGNMIGFVTYEDATSAAKCMKYGNSDNNLLHYDMQIKK</sequence>
<dbReference type="GeneID" id="108560110"/>
<evidence type="ECO:0000313" key="2">
    <source>
        <dbReference type="Proteomes" id="UP000695000"/>
    </source>
</evidence>
<gene>
    <name evidence="3" type="primary">LOC108560110</name>
</gene>
<dbReference type="SUPFAM" id="SSF54928">
    <property type="entry name" value="RNA-binding domain, RBD"/>
    <property type="match status" value="1"/>
</dbReference>
<name>A0ABM1MEQ0_NICVS</name>
<organism evidence="2 3">
    <name type="scientific">Nicrophorus vespilloides</name>
    <name type="common">Boreal carrion beetle</name>
    <dbReference type="NCBI Taxonomy" id="110193"/>
    <lineage>
        <taxon>Eukaryota</taxon>
        <taxon>Metazoa</taxon>
        <taxon>Ecdysozoa</taxon>
        <taxon>Arthropoda</taxon>
        <taxon>Hexapoda</taxon>
        <taxon>Insecta</taxon>
        <taxon>Pterygota</taxon>
        <taxon>Neoptera</taxon>
        <taxon>Endopterygota</taxon>
        <taxon>Coleoptera</taxon>
        <taxon>Polyphaga</taxon>
        <taxon>Staphyliniformia</taxon>
        <taxon>Silphidae</taxon>
        <taxon>Nicrophorinae</taxon>
        <taxon>Nicrophorus</taxon>
    </lineage>
</organism>
<feature type="compositionally biased region" description="Basic and acidic residues" evidence="1">
    <location>
        <begin position="227"/>
        <end position="236"/>
    </location>
</feature>
<dbReference type="Gene3D" id="3.30.70.330">
    <property type="match status" value="1"/>
</dbReference>
<keyword evidence="2" id="KW-1185">Reference proteome</keyword>
<protein>
    <submittedName>
        <fullName evidence="3">Uncharacterized protein LOC108560110 isoform X1</fullName>
    </submittedName>
</protein>
<proteinExistence type="predicted"/>
<dbReference type="InterPro" id="IPR012677">
    <property type="entry name" value="Nucleotide-bd_a/b_plait_sf"/>
</dbReference>
<reference evidence="3" key="1">
    <citation type="submission" date="2025-08" db="UniProtKB">
        <authorList>
            <consortium name="RefSeq"/>
        </authorList>
    </citation>
    <scope>IDENTIFICATION</scope>
    <source>
        <tissue evidence="3">Whole Larva</tissue>
    </source>
</reference>
<evidence type="ECO:0000313" key="3">
    <source>
        <dbReference type="RefSeq" id="XP_017773050.1"/>
    </source>
</evidence>
<dbReference type="RefSeq" id="XP_017773050.1">
    <property type="nucleotide sequence ID" value="XM_017917561.1"/>
</dbReference>
<feature type="region of interest" description="Disordered" evidence="1">
    <location>
        <begin position="146"/>
        <end position="173"/>
    </location>
</feature>
<feature type="region of interest" description="Disordered" evidence="1">
    <location>
        <begin position="227"/>
        <end position="268"/>
    </location>
</feature>
<dbReference type="Proteomes" id="UP000695000">
    <property type="component" value="Unplaced"/>
</dbReference>
<feature type="compositionally biased region" description="Basic and acidic residues" evidence="1">
    <location>
        <begin position="251"/>
        <end position="268"/>
    </location>
</feature>
<dbReference type="InterPro" id="IPR035979">
    <property type="entry name" value="RBD_domain_sf"/>
</dbReference>
<accession>A0ABM1MEQ0</accession>
<evidence type="ECO:0000256" key="1">
    <source>
        <dbReference type="SAM" id="MobiDB-lite"/>
    </source>
</evidence>